<reference evidence="1" key="1">
    <citation type="journal article" date="2015" name="Front. Microbiol.">
        <title>Combining genomic sequencing methods to explore viral diversity and reveal potential virus-host interactions.</title>
        <authorList>
            <person name="Chow C.E."/>
            <person name="Winget D.M."/>
            <person name="White R.A.III."/>
            <person name="Hallam S.J."/>
            <person name="Suttle C.A."/>
        </authorList>
    </citation>
    <scope>NUCLEOTIDE SEQUENCE</scope>
    <source>
        <strain evidence="1">Oxic1_8</strain>
    </source>
</reference>
<sequence length="57" mass="6347">MTPRLTVEGLRSRDSNSIYAVKNIGNENRTNAHKMYGKASALTFTEPIVRSLPEACH</sequence>
<name>A0A0F7L8P9_9VIRU</name>
<proteinExistence type="predicted"/>
<evidence type="ECO:0000313" key="1">
    <source>
        <dbReference type="EMBL" id="AKH48325.1"/>
    </source>
</evidence>
<dbReference type="EMBL" id="KR029603">
    <property type="protein sequence ID" value="AKH48325.1"/>
    <property type="molecule type" value="Genomic_DNA"/>
</dbReference>
<reference evidence="1" key="2">
    <citation type="submission" date="2015-03" db="EMBL/GenBank/DDBJ databases">
        <authorList>
            <person name="Chow C.-E.T."/>
            <person name="Winget D.M."/>
            <person name="White R.A.III."/>
            <person name="Hallam S.J."/>
            <person name="Suttle C.A."/>
        </authorList>
    </citation>
    <scope>NUCLEOTIDE SEQUENCE</scope>
    <source>
        <strain evidence="1">Oxic1_8</strain>
    </source>
</reference>
<organism evidence="1">
    <name type="scientific">uncultured marine virus</name>
    <dbReference type="NCBI Taxonomy" id="186617"/>
    <lineage>
        <taxon>Viruses</taxon>
        <taxon>environmental samples</taxon>
    </lineage>
</organism>
<accession>A0A0F7L8P9</accession>
<protein>
    <submittedName>
        <fullName evidence="1">Uncharacterized protein</fullName>
    </submittedName>
</protein>